<evidence type="ECO:0000256" key="1">
    <source>
        <dbReference type="ARBA" id="ARBA00007074"/>
    </source>
</evidence>
<dbReference type="InterPro" id="IPR000064">
    <property type="entry name" value="NLP_P60_dom"/>
</dbReference>
<evidence type="ECO:0000313" key="6">
    <source>
        <dbReference type="EMBL" id="GGQ99225.1"/>
    </source>
</evidence>
<protein>
    <submittedName>
        <fullName evidence="6">Peptidase</fullName>
    </submittedName>
</protein>
<accession>A0A918BZ05</accession>
<organism evidence="6 7">
    <name type="scientific">Deinococcus ruber</name>
    <dbReference type="NCBI Taxonomy" id="1848197"/>
    <lineage>
        <taxon>Bacteria</taxon>
        <taxon>Thermotogati</taxon>
        <taxon>Deinococcota</taxon>
        <taxon>Deinococci</taxon>
        <taxon>Deinococcales</taxon>
        <taxon>Deinococcaceae</taxon>
        <taxon>Deinococcus</taxon>
    </lineage>
</organism>
<dbReference type="Gene3D" id="2.30.30.40">
    <property type="entry name" value="SH3 Domains"/>
    <property type="match status" value="1"/>
</dbReference>
<evidence type="ECO:0000256" key="3">
    <source>
        <dbReference type="ARBA" id="ARBA00022801"/>
    </source>
</evidence>
<evidence type="ECO:0000256" key="4">
    <source>
        <dbReference type="ARBA" id="ARBA00022807"/>
    </source>
</evidence>
<comment type="caution">
    <text evidence="6">The sequence shown here is derived from an EMBL/GenBank/DDBJ whole genome shotgun (WGS) entry which is preliminary data.</text>
</comment>
<dbReference type="Pfam" id="PF18348">
    <property type="entry name" value="SH3_16"/>
    <property type="match status" value="1"/>
</dbReference>
<dbReference type="PANTHER" id="PTHR47053">
    <property type="entry name" value="MUREIN DD-ENDOPEPTIDASE MEPH-RELATED"/>
    <property type="match status" value="1"/>
</dbReference>
<dbReference type="GO" id="GO:0008234">
    <property type="term" value="F:cysteine-type peptidase activity"/>
    <property type="evidence" value="ECO:0007669"/>
    <property type="project" value="UniProtKB-KW"/>
</dbReference>
<dbReference type="SUPFAM" id="SSF54001">
    <property type="entry name" value="Cysteine proteinases"/>
    <property type="match status" value="1"/>
</dbReference>
<reference evidence="6" key="2">
    <citation type="submission" date="2020-09" db="EMBL/GenBank/DDBJ databases">
        <authorList>
            <person name="Sun Q."/>
            <person name="Ohkuma M."/>
        </authorList>
    </citation>
    <scope>NUCLEOTIDE SEQUENCE</scope>
    <source>
        <strain evidence="6">JCM 31311</strain>
    </source>
</reference>
<feature type="domain" description="NlpC/P60" evidence="5">
    <location>
        <begin position="167"/>
        <end position="279"/>
    </location>
</feature>
<reference evidence="6" key="1">
    <citation type="journal article" date="2014" name="Int. J. Syst. Evol. Microbiol.">
        <title>Complete genome sequence of Corynebacterium casei LMG S-19264T (=DSM 44701T), isolated from a smear-ripened cheese.</title>
        <authorList>
            <consortium name="US DOE Joint Genome Institute (JGI-PGF)"/>
            <person name="Walter F."/>
            <person name="Albersmeier A."/>
            <person name="Kalinowski J."/>
            <person name="Ruckert C."/>
        </authorList>
    </citation>
    <scope>NUCLEOTIDE SEQUENCE</scope>
    <source>
        <strain evidence="6">JCM 31311</strain>
    </source>
</reference>
<keyword evidence="4" id="KW-0788">Thiol protease</keyword>
<dbReference type="InterPro" id="IPR038765">
    <property type="entry name" value="Papain-like_cys_pep_sf"/>
</dbReference>
<dbReference type="InterPro" id="IPR051202">
    <property type="entry name" value="Peptidase_C40"/>
</dbReference>
<dbReference type="RefSeq" id="WP_189088392.1">
    <property type="nucleotide sequence ID" value="NZ_BMQL01000003.1"/>
</dbReference>
<dbReference type="Gene3D" id="3.90.1720.10">
    <property type="entry name" value="endopeptidase domain like (from Nostoc punctiforme)"/>
    <property type="match status" value="1"/>
</dbReference>
<keyword evidence="3" id="KW-0378">Hydrolase</keyword>
<dbReference type="EMBL" id="BMQL01000003">
    <property type="protein sequence ID" value="GGQ99225.1"/>
    <property type="molecule type" value="Genomic_DNA"/>
</dbReference>
<dbReference type="InterPro" id="IPR041382">
    <property type="entry name" value="SH3_16"/>
</dbReference>
<gene>
    <name evidence="6" type="ORF">GCM10008957_09860</name>
</gene>
<comment type="similarity">
    <text evidence="1">Belongs to the peptidase C40 family.</text>
</comment>
<sequence>MTQTQELDLRIHAVNTERNVVEAALAQQFPAFTALTPRPASAAGQVGLHARPDELAPQVTEALYGEALEVLEELEGGWAWIRTLHDGYLGYARSEGLSEVRPASVKITALRAHLYAAPSIKAPLLSRLSSGAGLHVLGEQEQHGEYSWWRVAFKDREGFVRTSATEPQEPGDFEDELRQYLGVPYVWGGRSAWGIDCSGLAQLVTRLPLPRDADQQRDVLPATRTPRQGDLAFFPGHVGIMLDERRMIHANATHMAVSIETLGEGSYGRKLAQTLTGFGRVPDDLGAAQDAAK</sequence>
<dbReference type="Proteomes" id="UP000603865">
    <property type="component" value="Unassembled WGS sequence"/>
</dbReference>
<evidence type="ECO:0000256" key="2">
    <source>
        <dbReference type="ARBA" id="ARBA00022670"/>
    </source>
</evidence>
<dbReference type="PROSITE" id="PS51935">
    <property type="entry name" value="NLPC_P60"/>
    <property type="match status" value="1"/>
</dbReference>
<keyword evidence="2" id="KW-0645">Protease</keyword>
<dbReference type="AlphaFoldDB" id="A0A918BZ05"/>
<dbReference type="PANTHER" id="PTHR47053:SF1">
    <property type="entry name" value="MUREIN DD-ENDOPEPTIDASE MEPH-RELATED"/>
    <property type="match status" value="1"/>
</dbReference>
<keyword evidence="7" id="KW-1185">Reference proteome</keyword>
<evidence type="ECO:0000259" key="5">
    <source>
        <dbReference type="PROSITE" id="PS51935"/>
    </source>
</evidence>
<proteinExistence type="inferred from homology"/>
<dbReference type="GO" id="GO:0006508">
    <property type="term" value="P:proteolysis"/>
    <property type="evidence" value="ECO:0007669"/>
    <property type="project" value="UniProtKB-KW"/>
</dbReference>
<name>A0A918BZ05_9DEIO</name>
<evidence type="ECO:0000313" key="7">
    <source>
        <dbReference type="Proteomes" id="UP000603865"/>
    </source>
</evidence>
<dbReference type="Pfam" id="PF00877">
    <property type="entry name" value="NLPC_P60"/>
    <property type="match status" value="1"/>
</dbReference>